<gene>
    <name evidence="2" type="ORF">OTI717_LOCUS43793</name>
</gene>
<dbReference type="Proteomes" id="UP000663823">
    <property type="component" value="Unassembled WGS sequence"/>
</dbReference>
<evidence type="ECO:0000256" key="1">
    <source>
        <dbReference type="SAM" id="MobiDB-lite"/>
    </source>
</evidence>
<evidence type="ECO:0000313" key="3">
    <source>
        <dbReference type="Proteomes" id="UP000663823"/>
    </source>
</evidence>
<sequence>MSKSSDNNYKHEEATPMNSTGNIAKIDIHTWRKSVSFAGSNSPVMSRQELNQACRDRLVRTPTV</sequence>
<name>A0A820LL16_9BILA</name>
<comment type="caution">
    <text evidence="2">The sequence shown here is derived from an EMBL/GenBank/DDBJ whole genome shotgun (WGS) entry which is preliminary data.</text>
</comment>
<feature type="non-terminal residue" evidence="2">
    <location>
        <position position="1"/>
    </location>
</feature>
<reference evidence="2" key="1">
    <citation type="submission" date="2021-02" db="EMBL/GenBank/DDBJ databases">
        <authorList>
            <person name="Nowell W R."/>
        </authorList>
    </citation>
    <scope>NUCLEOTIDE SEQUENCE</scope>
</reference>
<feature type="region of interest" description="Disordered" evidence="1">
    <location>
        <begin position="1"/>
        <end position="21"/>
    </location>
</feature>
<proteinExistence type="predicted"/>
<accession>A0A820LL16</accession>
<dbReference type="EMBL" id="CAJOAX010066405">
    <property type="protein sequence ID" value="CAF4359085.1"/>
    <property type="molecule type" value="Genomic_DNA"/>
</dbReference>
<dbReference type="AlphaFoldDB" id="A0A820LL16"/>
<protein>
    <submittedName>
        <fullName evidence="2">Uncharacterized protein</fullName>
    </submittedName>
</protein>
<evidence type="ECO:0000313" key="2">
    <source>
        <dbReference type="EMBL" id="CAF4359085.1"/>
    </source>
</evidence>
<organism evidence="2 3">
    <name type="scientific">Rotaria sordida</name>
    <dbReference type="NCBI Taxonomy" id="392033"/>
    <lineage>
        <taxon>Eukaryota</taxon>
        <taxon>Metazoa</taxon>
        <taxon>Spiralia</taxon>
        <taxon>Gnathifera</taxon>
        <taxon>Rotifera</taxon>
        <taxon>Eurotatoria</taxon>
        <taxon>Bdelloidea</taxon>
        <taxon>Philodinida</taxon>
        <taxon>Philodinidae</taxon>
        <taxon>Rotaria</taxon>
    </lineage>
</organism>